<sequence length="371" mass="41913">MTTELIELEGKFIEVYIRFNDDNEKDYCFNVKSTATFGELDEIFKTLPMSLNPSIFSKHIPKGYAISRFPGHLTPEGGLLFSADASKAKFLEPKGRSELVIENVWPGQLIVPIWEWNNPVYYGVVGLLSFWLWTDLPDFITPTPYLRLSRNAILFGGYVLEHVLGNPAIGASMREEALSESSFIAQCIFFCLQLLKFAFIILILYVGAFNPYSYNPFNQKKIEVTREQLLSIGWTSSRRATIEEFSATYREKKIAAVGGIIQASKTGVLESLRDNGVTLGKGEGFDTKIPEKGDKPISLELMRKLNKFTLNYEYTELVGQFFEDSLEGKTQEDQAKAIKDFRKFGPLSSPPQIKELYIARKMLGPGDVAEE</sequence>
<accession>W6MWD7</accession>
<dbReference type="OrthoDB" id="4076669at2759"/>
<gene>
    <name evidence="1" type="ORF">KUCA_T00003243001</name>
</gene>
<evidence type="ECO:0000313" key="1">
    <source>
        <dbReference type="EMBL" id="CDK27265.1"/>
    </source>
</evidence>
<dbReference type="EMBL" id="HG793128">
    <property type="protein sequence ID" value="CDK27265.1"/>
    <property type="molecule type" value="Genomic_DNA"/>
</dbReference>
<keyword evidence="2" id="KW-1185">Reference proteome</keyword>
<evidence type="ECO:0000313" key="2">
    <source>
        <dbReference type="Proteomes" id="UP000019384"/>
    </source>
</evidence>
<proteinExistence type="predicted"/>
<protein>
    <submittedName>
        <fullName evidence="1">Uncharacterized protein</fullName>
    </submittedName>
</protein>
<dbReference type="InterPro" id="IPR022757">
    <property type="entry name" value="Gsf2"/>
</dbReference>
<dbReference type="Pfam" id="PF11055">
    <property type="entry name" value="Gsf2"/>
    <property type="match status" value="1"/>
</dbReference>
<dbReference type="AlphaFoldDB" id="W6MWD7"/>
<name>W6MWD7_9ASCO</name>
<organism evidence="1 2">
    <name type="scientific">Kuraishia capsulata CBS 1993</name>
    <dbReference type="NCBI Taxonomy" id="1382522"/>
    <lineage>
        <taxon>Eukaryota</taxon>
        <taxon>Fungi</taxon>
        <taxon>Dikarya</taxon>
        <taxon>Ascomycota</taxon>
        <taxon>Saccharomycotina</taxon>
        <taxon>Pichiomycetes</taxon>
        <taxon>Pichiales</taxon>
        <taxon>Pichiaceae</taxon>
        <taxon>Kuraishia</taxon>
    </lineage>
</organism>
<reference evidence="1" key="1">
    <citation type="submission" date="2013-12" db="EMBL/GenBank/DDBJ databases">
        <authorList>
            <person name="Genoscope - CEA"/>
        </authorList>
    </citation>
    <scope>NUCLEOTIDE SEQUENCE</scope>
    <source>
        <strain evidence="1">CBS 1993</strain>
    </source>
</reference>
<dbReference type="Proteomes" id="UP000019384">
    <property type="component" value="Unassembled WGS sequence"/>
</dbReference>
<dbReference type="GeneID" id="34520649"/>
<dbReference type="RefSeq" id="XP_022459261.1">
    <property type="nucleotide sequence ID" value="XM_022601638.1"/>
</dbReference>
<dbReference type="HOGENOM" id="CLU_719597_0_0_1"/>
<reference evidence="1" key="2">
    <citation type="submission" date="2014-02" db="EMBL/GenBank/DDBJ databases">
        <title>Complete DNA sequence of /Kuraishia capsulata/ illustrates novel genomic features among budding yeasts (/Saccharomycotina/).</title>
        <authorList>
            <person name="Morales L."/>
            <person name="Noel B."/>
            <person name="Porcel B."/>
            <person name="Marcet-Houben M."/>
            <person name="Hullo M-F."/>
            <person name="Sacerdot C."/>
            <person name="Tekaia F."/>
            <person name="Leh-Louis V."/>
            <person name="Despons L."/>
            <person name="Khanna V."/>
            <person name="Aury J-M."/>
            <person name="Barbe V."/>
            <person name="Couloux A."/>
            <person name="Labadie K."/>
            <person name="Pelletier E."/>
            <person name="Souciet J-L."/>
            <person name="Boekhout T."/>
            <person name="Gabaldon T."/>
            <person name="Wincker P."/>
            <person name="Dujon B."/>
        </authorList>
    </citation>
    <scope>NUCLEOTIDE SEQUENCE</scope>
    <source>
        <strain evidence="1">CBS 1993</strain>
    </source>
</reference>
<dbReference type="STRING" id="1382522.W6MWD7"/>